<dbReference type="InterPro" id="IPR029044">
    <property type="entry name" value="Nucleotide-diphossugar_trans"/>
</dbReference>
<evidence type="ECO:0000256" key="1">
    <source>
        <dbReference type="ARBA" id="ARBA00006739"/>
    </source>
</evidence>
<dbReference type="EMBL" id="QOWE01000039">
    <property type="protein sequence ID" value="RCR65628.1"/>
    <property type="molecule type" value="Genomic_DNA"/>
</dbReference>
<evidence type="ECO:0000256" key="3">
    <source>
        <dbReference type="ARBA" id="ARBA00022679"/>
    </source>
</evidence>
<dbReference type="AlphaFoldDB" id="A0A368JD82"/>
<dbReference type="SUPFAM" id="SSF53448">
    <property type="entry name" value="Nucleotide-diphospho-sugar transferases"/>
    <property type="match status" value="1"/>
</dbReference>
<evidence type="ECO:0000256" key="2">
    <source>
        <dbReference type="ARBA" id="ARBA00022676"/>
    </source>
</evidence>
<evidence type="ECO:0000259" key="4">
    <source>
        <dbReference type="Pfam" id="PF00535"/>
    </source>
</evidence>
<comment type="caution">
    <text evidence="5">The sequence shown here is derived from an EMBL/GenBank/DDBJ whole genome shotgun (WGS) entry which is preliminary data.</text>
</comment>
<dbReference type="Pfam" id="PF00535">
    <property type="entry name" value="Glycos_transf_2"/>
    <property type="match status" value="1"/>
</dbReference>
<proteinExistence type="inferred from homology"/>
<gene>
    <name evidence="5" type="ORF">DUE52_31005</name>
</gene>
<protein>
    <submittedName>
        <fullName evidence="5">Glycosyltransferase family 2 protein</fullName>
    </submittedName>
</protein>
<dbReference type="CDD" id="cd04186">
    <property type="entry name" value="GT_2_like_c"/>
    <property type="match status" value="1"/>
</dbReference>
<keyword evidence="2" id="KW-0328">Glycosyltransferase</keyword>
<reference evidence="5 6" key="1">
    <citation type="submission" date="2018-07" db="EMBL/GenBank/DDBJ databases">
        <title>Genome analysis of Larkinella rosea.</title>
        <authorList>
            <person name="Zhou Z."/>
            <person name="Wang G."/>
        </authorList>
    </citation>
    <scope>NUCLEOTIDE SEQUENCE [LARGE SCALE GENOMIC DNA]</scope>
    <source>
        <strain evidence="6">zzj9</strain>
    </source>
</reference>
<name>A0A368JD82_9BACT</name>
<dbReference type="RefSeq" id="WP_114410023.1">
    <property type="nucleotide sequence ID" value="NZ_QOWE01000039.1"/>
</dbReference>
<keyword evidence="3 5" id="KW-0808">Transferase</keyword>
<keyword evidence="6" id="KW-1185">Reference proteome</keyword>
<feature type="domain" description="Glycosyltransferase 2-like" evidence="4">
    <location>
        <begin position="6"/>
        <end position="131"/>
    </location>
</feature>
<sequence length="343" mass="39323">MDEVAIVILNYNGKSFLEQFLPSVLTHSEDCPVYVADNHSTDDSLALLEGKFPSVHLIRLAANFGYAGGYNVALTQIDATYLLLLNSDVEVSSGWLAPLVQRMKANPRIAACQPKIRAFKKPHLFEYAGGAGGYIDYLGYPFCRGRVFDTVEEDRQQYDDAREIFWATGACLLVRSDVFFRLGGFDPRFFAHMEEIDWCWRAKNAGYQIWYCPESTVYHVGGGTLHKSNPRKTFLNYRNSLAMLYKNLPTGHVFLNILIRLILDGISGVRLLLAGNWRDTLAILQAHFTFYSWLPYLRKQRNALADLRNNRITHPQIYPHSIIWQYFVKGRKTFRELLGGKEY</sequence>
<comment type="similarity">
    <text evidence="1">Belongs to the glycosyltransferase 2 family.</text>
</comment>
<accession>A0A368JD82</accession>
<evidence type="ECO:0000313" key="6">
    <source>
        <dbReference type="Proteomes" id="UP000253383"/>
    </source>
</evidence>
<evidence type="ECO:0000313" key="5">
    <source>
        <dbReference type="EMBL" id="RCR65628.1"/>
    </source>
</evidence>
<dbReference type="PANTHER" id="PTHR43179:SF12">
    <property type="entry name" value="GALACTOFURANOSYLTRANSFERASE GLFT2"/>
    <property type="match status" value="1"/>
</dbReference>
<dbReference type="PANTHER" id="PTHR43179">
    <property type="entry name" value="RHAMNOSYLTRANSFERASE WBBL"/>
    <property type="match status" value="1"/>
</dbReference>
<dbReference type="Gene3D" id="3.90.550.10">
    <property type="entry name" value="Spore Coat Polysaccharide Biosynthesis Protein SpsA, Chain A"/>
    <property type="match status" value="1"/>
</dbReference>
<dbReference type="Proteomes" id="UP000253383">
    <property type="component" value="Unassembled WGS sequence"/>
</dbReference>
<dbReference type="OrthoDB" id="9771846at2"/>
<dbReference type="InterPro" id="IPR001173">
    <property type="entry name" value="Glyco_trans_2-like"/>
</dbReference>
<organism evidence="5 6">
    <name type="scientific">Larkinella punicea</name>
    <dbReference type="NCBI Taxonomy" id="2315727"/>
    <lineage>
        <taxon>Bacteria</taxon>
        <taxon>Pseudomonadati</taxon>
        <taxon>Bacteroidota</taxon>
        <taxon>Cytophagia</taxon>
        <taxon>Cytophagales</taxon>
        <taxon>Spirosomataceae</taxon>
        <taxon>Larkinella</taxon>
    </lineage>
</organism>
<dbReference type="GO" id="GO:0016757">
    <property type="term" value="F:glycosyltransferase activity"/>
    <property type="evidence" value="ECO:0007669"/>
    <property type="project" value="UniProtKB-KW"/>
</dbReference>